<proteinExistence type="predicted"/>
<accession>A0AA85A3P8</accession>
<feature type="region of interest" description="Disordered" evidence="2">
    <location>
        <begin position="304"/>
        <end position="323"/>
    </location>
</feature>
<name>A0AA85A3P8_9TREM</name>
<feature type="compositionally biased region" description="Polar residues" evidence="2">
    <location>
        <begin position="725"/>
        <end position="734"/>
    </location>
</feature>
<feature type="compositionally biased region" description="Basic and acidic residues" evidence="2">
    <location>
        <begin position="715"/>
        <end position="724"/>
    </location>
</feature>
<feature type="coiled-coil region" evidence="1">
    <location>
        <begin position="444"/>
        <end position="519"/>
    </location>
</feature>
<evidence type="ECO:0000313" key="4">
    <source>
        <dbReference type="WBParaSite" id="SMRG1_63070.2"/>
    </source>
</evidence>
<feature type="coiled-coil region" evidence="1">
    <location>
        <begin position="329"/>
        <end position="370"/>
    </location>
</feature>
<feature type="region of interest" description="Disordered" evidence="2">
    <location>
        <begin position="598"/>
        <end position="617"/>
    </location>
</feature>
<feature type="region of interest" description="Disordered" evidence="2">
    <location>
        <begin position="715"/>
        <end position="737"/>
    </location>
</feature>
<sequence>MNHLNIPREENFFSKFGQYEFERAKKREELMQDYLEFKQREEKSFHNRFSDKKKNCHQPLDSSGHLKVLDKFPNINEPFGVQYELPKSDFGCRLTELEKKINTLFNDQRPVVHSNRPDLNDKSLVPYDRGASIIKELKNNSVSNSPDAADNSRYEDLKKRLHQITEADKHLSLIEEEYNKLKHIQSPYTLDHKNPTNEGLRNLSFSSWKSEKNEVKCSKQNLKDNYRKELESQIAETERKRSYEKADSIKDSAMCPIPTYAYKNPEMESNKINSNETHLNSTECVYFDVGQRDLLAINASTQPSPSRMLNASVGSGKNVNTVQNPTDLKLKKMQYAEELKKQIEEARAKKAKQKEDDEEYNRKIEEQNCNLDLSREIHPPQQNMSNSVNPEQCSDQQARTGLDVSKEIHFETSDRASTNFEPNFARGGHGIFGSPLTEIQKHNLQKYKKELSQQIAEKRQFMELKKQKEIELEQREMERIRAERLKMQKEFEAEQERKQNKVERDIQQLSDKSNEYKLKRKEEHTGNKTNLVEMRNTRYKHPSKNIKSPTCSPKILIGPEASKLNHLKQFGSETSDKHSSEKTQSVLKQLTALKAQLDREKSKTESMYYQQKHTRGNNNERMEVGTCKQRSRPRINIKAVELFQDASIFNKNNTHISSGQMPNHVQDVEPEILLEEPYIEDLRDVDRKQITLLRKQNNHLQELRTELLQNIKDKSRAHSVREKNVQNCNPSGMQNPILDENDSLIKSQNESGEMLHSTSLSNGFIDLNQIAEKNKQRLLRLDAIQLLTEVSDDPESVLQRFVGEHDRMFSSEHKNNIFN</sequence>
<protein>
    <submittedName>
        <fullName evidence="4">CCDC66 domain-containing protein</fullName>
    </submittedName>
</protein>
<evidence type="ECO:0000256" key="2">
    <source>
        <dbReference type="SAM" id="MobiDB-lite"/>
    </source>
</evidence>
<dbReference type="AlphaFoldDB" id="A0AA85A3P8"/>
<keyword evidence="1" id="KW-0175">Coiled coil</keyword>
<evidence type="ECO:0000313" key="3">
    <source>
        <dbReference type="Proteomes" id="UP000050790"/>
    </source>
</evidence>
<organism evidence="3 4">
    <name type="scientific">Schistosoma margrebowiei</name>
    <dbReference type="NCBI Taxonomy" id="48269"/>
    <lineage>
        <taxon>Eukaryota</taxon>
        <taxon>Metazoa</taxon>
        <taxon>Spiralia</taxon>
        <taxon>Lophotrochozoa</taxon>
        <taxon>Platyhelminthes</taxon>
        <taxon>Trematoda</taxon>
        <taxon>Digenea</taxon>
        <taxon>Strigeidida</taxon>
        <taxon>Schistosomatoidea</taxon>
        <taxon>Schistosomatidae</taxon>
        <taxon>Schistosoma</taxon>
    </lineage>
</organism>
<feature type="compositionally biased region" description="Polar residues" evidence="2">
    <location>
        <begin position="605"/>
        <end position="617"/>
    </location>
</feature>
<dbReference type="WBParaSite" id="SMRG1_63070.2">
    <property type="protein sequence ID" value="SMRG1_63070.2"/>
    <property type="gene ID" value="SMRG1_63070"/>
</dbReference>
<reference evidence="4" key="1">
    <citation type="submission" date="2023-11" db="UniProtKB">
        <authorList>
            <consortium name="WormBaseParasite"/>
        </authorList>
    </citation>
    <scope>IDENTIFICATION</scope>
</reference>
<evidence type="ECO:0000256" key="1">
    <source>
        <dbReference type="SAM" id="Coils"/>
    </source>
</evidence>
<dbReference type="Proteomes" id="UP000050790">
    <property type="component" value="Unassembled WGS sequence"/>
</dbReference>